<protein>
    <submittedName>
        <fullName evidence="1">Uncharacterized protein</fullName>
    </submittedName>
</protein>
<organism evidence="1">
    <name type="scientific">Siphoviridae sp. ctx7r16</name>
    <dbReference type="NCBI Taxonomy" id="2825738"/>
    <lineage>
        <taxon>Viruses</taxon>
        <taxon>Duplodnaviria</taxon>
        <taxon>Heunggongvirae</taxon>
        <taxon>Uroviricota</taxon>
        <taxon>Caudoviricetes</taxon>
    </lineage>
</organism>
<evidence type="ECO:0000313" key="1">
    <source>
        <dbReference type="EMBL" id="DAD98829.1"/>
    </source>
</evidence>
<sequence length="61" mass="7701">MKKQYHIKSARINRHKHRLHKYHLYHCFLTSLLHRHMNQIHRFELQSIGKIFSYHDDYKCI</sequence>
<reference evidence="1" key="1">
    <citation type="journal article" date="2021" name="Proc. Natl. Acad. Sci. U.S.A.">
        <title>A Catalog of Tens of Thousands of Viruses from Human Metagenomes Reveals Hidden Associations with Chronic Diseases.</title>
        <authorList>
            <person name="Tisza M.J."/>
            <person name="Buck C.B."/>
        </authorList>
    </citation>
    <scope>NUCLEOTIDE SEQUENCE</scope>
    <source>
        <strain evidence="1">Ctx7r16</strain>
    </source>
</reference>
<proteinExistence type="predicted"/>
<accession>A0A8S5NVJ8</accession>
<dbReference type="EMBL" id="BK015268">
    <property type="protein sequence ID" value="DAD98829.1"/>
    <property type="molecule type" value="Genomic_DNA"/>
</dbReference>
<name>A0A8S5NVJ8_9CAUD</name>